<dbReference type="GO" id="GO:0042277">
    <property type="term" value="F:peptide binding"/>
    <property type="evidence" value="ECO:0007669"/>
    <property type="project" value="TreeGrafter"/>
</dbReference>
<dbReference type="PANTHER" id="PTHR24241">
    <property type="entry name" value="NEUROPEPTIDE RECEPTOR-RELATED G-PROTEIN COUPLED RECEPTOR"/>
    <property type="match status" value="1"/>
</dbReference>
<comment type="caution">
    <text evidence="10">The sequence shown here is derived from an EMBL/GenBank/DDBJ whole genome shotgun (WGS) entry which is preliminary data.</text>
</comment>
<dbReference type="SUPFAM" id="SSF81321">
    <property type="entry name" value="Family A G protein-coupled receptor-like"/>
    <property type="match status" value="1"/>
</dbReference>
<protein>
    <submittedName>
        <fullName evidence="10">Gonadotropin-releasing hormone receptor-like protein</fullName>
    </submittedName>
</protein>
<feature type="non-terminal residue" evidence="10">
    <location>
        <position position="1"/>
    </location>
</feature>
<dbReference type="InterPro" id="IPR000276">
    <property type="entry name" value="GPCR_Rhodpsn"/>
</dbReference>
<keyword evidence="5 8" id="KW-1133">Transmembrane helix</keyword>
<evidence type="ECO:0000256" key="6">
    <source>
        <dbReference type="ARBA" id="ARBA00023136"/>
    </source>
</evidence>
<keyword evidence="11" id="KW-1185">Reference proteome</keyword>
<keyword evidence="7 10" id="KW-0675">Receptor</keyword>
<evidence type="ECO:0000256" key="3">
    <source>
        <dbReference type="ARBA" id="ARBA00022475"/>
    </source>
</evidence>
<evidence type="ECO:0000256" key="5">
    <source>
        <dbReference type="ARBA" id="ARBA00022989"/>
    </source>
</evidence>
<keyword evidence="4 8" id="KW-0812">Transmembrane</keyword>
<dbReference type="GO" id="GO:0032870">
    <property type="term" value="P:cellular response to hormone stimulus"/>
    <property type="evidence" value="ECO:0007669"/>
    <property type="project" value="TreeGrafter"/>
</dbReference>
<dbReference type="Proteomes" id="UP000285301">
    <property type="component" value="Unassembled WGS sequence"/>
</dbReference>
<proteinExistence type="inferred from homology"/>
<accession>A0A443QIJ4</accession>
<evidence type="ECO:0000313" key="11">
    <source>
        <dbReference type="Proteomes" id="UP000285301"/>
    </source>
</evidence>
<dbReference type="PROSITE" id="PS50262">
    <property type="entry name" value="G_PROTEIN_RECEP_F1_2"/>
    <property type="match status" value="1"/>
</dbReference>
<dbReference type="PANTHER" id="PTHR24241:SF190">
    <property type="entry name" value="CARDIOACCELERATORY PEPTIDE RECEPTOR-LIKE PROTEIN"/>
    <property type="match status" value="1"/>
</dbReference>
<gene>
    <name evidence="10" type="ORF">B4U79_18464</name>
</gene>
<dbReference type="PRINTS" id="PR00237">
    <property type="entry name" value="GPCRRHODOPSN"/>
</dbReference>
<dbReference type="Gene3D" id="1.20.1070.10">
    <property type="entry name" value="Rhodopsin 7-helix transmembrane proteins"/>
    <property type="match status" value="1"/>
</dbReference>
<comment type="similarity">
    <text evidence="2">Belongs to the G-protein coupled receptor 1 family.</text>
</comment>
<dbReference type="STRING" id="1965070.A0A443QIJ4"/>
<feature type="domain" description="G-protein coupled receptors family 1 profile" evidence="9">
    <location>
        <begin position="1"/>
        <end position="143"/>
    </location>
</feature>
<dbReference type="OrthoDB" id="6422738at2759"/>
<feature type="transmembrane region" description="Helical" evidence="8">
    <location>
        <begin position="86"/>
        <end position="112"/>
    </location>
</feature>
<reference evidence="10 11" key="1">
    <citation type="journal article" date="2018" name="Gigascience">
        <title>Genomes of trombidid mites reveal novel predicted allergens and laterally-transferred genes associated with secondary metabolism.</title>
        <authorList>
            <person name="Dong X."/>
            <person name="Chaisiri K."/>
            <person name="Xia D."/>
            <person name="Armstrong S.D."/>
            <person name="Fang Y."/>
            <person name="Donnelly M.J."/>
            <person name="Kadowaki T."/>
            <person name="McGarry J.W."/>
            <person name="Darby A.C."/>
            <person name="Makepeace B.L."/>
        </authorList>
    </citation>
    <scope>NUCLEOTIDE SEQUENCE [LARGE SCALE GENOMIC DNA]</scope>
    <source>
        <strain evidence="10">UoL-WK</strain>
    </source>
</reference>
<dbReference type="EMBL" id="NCKU01007162">
    <property type="protein sequence ID" value="RWS02847.1"/>
    <property type="molecule type" value="Genomic_DNA"/>
</dbReference>
<dbReference type="AlphaFoldDB" id="A0A443QIJ4"/>
<evidence type="ECO:0000259" key="9">
    <source>
        <dbReference type="PROSITE" id="PS50262"/>
    </source>
</evidence>
<dbReference type="GO" id="GO:0005886">
    <property type="term" value="C:plasma membrane"/>
    <property type="evidence" value="ECO:0007669"/>
    <property type="project" value="UniProtKB-SubCell"/>
</dbReference>
<organism evidence="10 11">
    <name type="scientific">Dinothrombium tinctorium</name>
    <dbReference type="NCBI Taxonomy" id="1965070"/>
    <lineage>
        <taxon>Eukaryota</taxon>
        <taxon>Metazoa</taxon>
        <taxon>Ecdysozoa</taxon>
        <taxon>Arthropoda</taxon>
        <taxon>Chelicerata</taxon>
        <taxon>Arachnida</taxon>
        <taxon>Acari</taxon>
        <taxon>Acariformes</taxon>
        <taxon>Trombidiformes</taxon>
        <taxon>Prostigmata</taxon>
        <taxon>Anystina</taxon>
        <taxon>Parasitengona</taxon>
        <taxon>Trombidioidea</taxon>
        <taxon>Trombidiidae</taxon>
        <taxon>Dinothrombium</taxon>
    </lineage>
</organism>
<name>A0A443QIJ4_9ACAR</name>
<dbReference type="InterPro" id="IPR017452">
    <property type="entry name" value="GPCR_Rhodpsn_7TM"/>
</dbReference>
<dbReference type="GO" id="GO:0004930">
    <property type="term" value="F:G protein-coupled receptor activity"/>
    <property type="evidence" value="ECO:0007669"/>
    <property type="project" value="InterPro"/>
</dbReference>
<comment type="subcellular location">
    <subcellularLocation>
        <location evidence="1">Cell membrane</location>
        <topology evidence="1">Multi-pass membrane protein</topology>
    </subcellularLocation>
</comment>
<dbReference type="Pfam" id="PF00001">
    <property type="entry name" value="7tm_1"/>
    <property type="match status" value="1"/>
</dbReference>
<sequence>LKSTYRLKKYQSSTKFCSVNSLQDNDNLQLRLNESQKGLQRLNEATDESIPCESESHSWFTTLNQNRQNTISVAVNRISIAKKKTVITTMLIIAAFLCCWTPYIMLIMWNLIHPISASSINSQLQDILFVFAVSNSCINPIVYGNHKKIVNKLCSRFKNDGFSSSLELIRAEKR</sequence>
<evidence type="ECO:0000256" key="1">
    <source>
        <dbReference type="ARBA" id="ARBA00004651"/>
    </source>
</evidence>
<evidence type="ECO:0000256" key="7">
    <source>
        <dbReference type="ARBA" id="ARBA00023170"/>
    </source>
</evidence>
<keyword evidence="6 8" id="KW-0472">Membrane</keyword>
<keyword evidence="3" id="KW-1003">Cell membrane</keyword>
<evidence type="ECO:0000256" key="2">
    <source>
        <dbReference type="ARBA" id="ARBA00010663"/>
    </source>
</evidence>
<evidence type="ECO:0000256" key="8">
    <source>
        <dbReference type="SAM" id="Phobius"/>
    </source>
</evidence>
<evidence type="ECO:0000256" key="4">
    <source>
        <dbReference type="ARBA" id="ARBA00022692"/>
    </source>
</evidence>
<feature type="transmembrane region" description="Helical" evidence="8">
    <location>
        <begin position="124"/>
        <end position="143"/>
    </location>
</feature>
<evidence type="ECO:0000313" key="10">
    <source>
        <dbReference type="EMBL" id="RWS02847.1"/>
    </source>
</evidence>